<name>A0A7T3DGC7_9BURK</name>
<evidence type="ECO:0000256" key="1">
    <source>
        <dbReference type="SAM" id="SignalP"/>
    </source>
</evidence>
<accession>A0A7T3DGC7</accession>
<evidence type="ECO:0000313" key="3">
    <source>
        <dbReference type="Proteomes" id="UP000595064"/>
    </source>
</evidence>
<protein>
    <recommendedName>
        <fullName evidence="4">Lipoprotein</fullName>
    </recommendedName>
</protein>
<dbReference type="PROSITE" id="PS51257">
    <property type="entry name" value="PROKAR_LIPOPROTEIN"/>
    <property type="match status" value="1"/>
</dbReference>
<evidence type="ECO:0008006" key="4">
    <source>
        <dbReference type="Google" id="ProtNLM"/>
    </source>
</evidence>
<keyword evidence="3" id="KW-1185">Reference proteome</keyword>
<feature type="chain" id="PRO_5032279580" description="Lipoprotein" evidence="1">
    <location>
        <begin position="19"/>
        <end position="181"/>
    </location>
</feature>
<dbReference type="EMBL" id="CP065748">
    <property type="protein sequence ID" value="QPS83827.1"/>
    <property type="molecule type" value="Genomic_DNA"/>
</dbReference>
<dbReference type="Proteomes" id="UP000595064">
    <property type="component" value="Chromosome"/>
</dbReference>
<dbReference type="AlphaFoldDB" id="A0A7T3DGC7"/>
<organism evidence="2 3">
    <name type="scientific">Delftia lacustris</name>
    <dbReference type="NCBI Taxonomy" id="558537"/>
    <lineage>
        <taxon>Bacteria</taxon>
        <taxon>Pseudomonadati</taxon>
        <taxon>Pseudomonadota</taxon>
        <taxon>Betaproteobacteria</taxon>
        <taxon>Burkholderiales</taxon>
        <taxon>Comamonadaceae</taxon>
        <taxon>Delftia</taxon>
    </lineage>
</organism>
<evidence type="ECO:0000313" key="2">
    <source>
        <dbReference type="EMBL" id="QPS83827.1"/>
    </source>
</evidence>
<reference evidence="2 3" key="1">
    <citation type="submission" date="2020-12" db="EMBL/GenBank/DDBJ databases">
        <title>FDA dAtabase for Regulatory Grade micrObial Sequences (FDA-ARGOS): Supporting development and validation of Infectious Disease Dx tests.</title>
        <authorList>
            <person name="Sproer C."/>
            <person name="Gronow S."/>
            <person name="Severitt S."/>
            <person name="Schroder I."/>
            <person name="Tallon L."/>
            <person name="Sadzewicz L."/>
            <person name="Zhao X."/>
            <person name="Boylan J."/>
            <person name="Ott S."/>
            <person name="Bowen H."/>
            <person name="Vavikolanu K."/>
            <person name="Mehta A."/>
            <person name="Aluvathingal J."/>
            <person name="Nadendla S."/>
            <person name="Lowell S."/>
            <person name="Myers T."/>
            <person name="Yan Y."/>
            <person name="Sichtig H."/>
        </authorList>
    </citation>
    <scope>NUCLEOTIDE SEQUENCE [LARGE SCALE GENOMIC DNA]</scope>
    <source>
        <strain evidence="2 3">FDAARGOS_890</strain>
    </source>
</reference>
<proteinExistence type="predicted"/>
<keyword evidence="1" id="KW-0732">Signal</keyword>
<gene>
    <name evidence="2" type="ORF">I6G47_12520</name>
</gene>
<sequence>MAKLLAWFPWFASALLLAGCYAQEKSPEDLLASEEVGDADFVRNWLQTNRHADQTAAQNFYQHGMKDFQRKAWSPAAKSFGTSMRLYPSPEALYRYVDVKLQMLAMVRKREGDIQEKLPLDMNYALKLYRSALSANMVLGTLSEEEKTRIENHVSCLQAYAAAGRPDMDCEPLHWYYNAAR</sequence>
<feature type="signal peptide" evidence="1">
    <location>
        <begin position="1"/>
        <end position="18"/>
    </location>
</feature>
<dbReference type="RefSeq" id="WP_016453827.1">
    <property type="nucleotide sequence ID" value="NZ_CP065748.1"/>
</dbReference>
<dbReference type="KEGG" id="dla:I6G47_12520"/>